<evidence type="ECO:0000313" key="1">
    <source>
        <dbReference type="EMBL" id="UTT44138.1"/>
    </source>
</evidence>
<evidence type="ECO:0000313" key="2">
    <source>
        <dbReference type="Proteomes" id="UP001060325"/>
    </source>
</evidence>
<dbReference type="EMBL" id="CP101462">
    <property type="protein sequence ID" value="UTT44138.1"/>
    <property type="molecule type" value="Genomic_DNA"/>
</dbReference>
<accession>A0ABY5FRR6</accession>
<dbReference type="RefSeq" id="WP_255178419.1">
    <property type="nucleotide sequence ID" value="NZ_CP101462.1"/>
</dbReference>
<dbReference type="Proteomes" id="UP001060325">
    <property type="component" value="Chromosome"/>
</dbReference>
<sequence>MTDDEQGITFWEICLSLALLLAWVGVVAPFVEAATERVDRLETTVRRYERLQGEVLRDAVEPSGRSEVCDGDLCLPTL</sequence>
<organism evidence="1 2">
    <name type="scientific">Exiguobacterium aurantiacum</name>
    <dbReference type="NCBI Taxonomy" id="33987"/>
    <lineage>
        <taxon>Bacteria</taxon>
        <taxon>Bacillati</taxon>
        <taxon>Bacillota</taxon>
        <taxon>Bacilli</taxon>
        <taxon>Bacillales</taxon>
        <taxon>Bacillales Family XII. Incertae Sedis</taxon>
        <taxon>Exiguobacterium</taxon>
    </lineage>
</organism>
<proteinExistence type="predicted"/>
<name>A0ABY5FRR6_9BACL</name>
<keyword evidence="2" id="KW-1185">Reference proteome</keyword>
<gene>
    <name evidence="1" type="ORF">NMQ00_06465</name>
</gene>
<protein>
    <submittedName>
        <fullName evidence="1">Uncharacterized protein</fullName>
    </submittedName>
</protein>
<reference evidence="1" key="1">
    <citation type="submission" date="2022-07" db="EMBL/GenBank/DDBJ databases">
        <title>Complete genome of CX2.</title>
        <authorList>
            <person name="Cao G."/>
        </authorList>
    </citation>
    <scope>NUCLEOTIDE SEQUENCE</scope>
    <source>
        <strain evidence="1">CX2</strain>
    </source>
</reference>